<sequence>MSYWLVRFAPHVTAFIIVAVVWPWFVAIRHRTWRAVSSAVSRAVKAVLTYFVVRADEIRAERKQSAPHGLVPPERLSGAGGADRKASGPSLKKENDASDLAGADPGT</sequence>
<dbReference type="Proteomes" id="UP000318103">
    <property type="component" value="Unassembled WGS sequence"/>
</dbReference>
<name>A0A542TGS4_9ACTN</name>
<comment type="caution">
    <text evidence="3">The sequence shown here is derived from an EMBL/GenBank/DDBJ whole genome shotgun (WGS) entry which is preliminary data.</text>
</comment>
<dbReference type="RefSeq" id="WP_142219091.1">
    <property type="nucleotide sequence ID" value="NZ_JBPJFI010000001.1"/>
</dbReference>
<protein>
    <submittedName>
        <fullName evidence="3">Uncharacterized protein</fullName>
    </submittedName>
</protein>
<feature type="compositionally biased region" description="Basic and acidic residues" evidence="1">
    <location>
        <begin position="82"/>
        <end position="96"/>
    </location>
</feature>
<evidence type="ECO:0000313" key="4">
    <source>
        <dbReference type="Proteomes" id="UP000318103"/>
    </source>
</evidence>
<gene>
    <name evidence="3" type="ORF">FB563_6098</name>
</gene>
<proteinExistence type="predicted"/>
<evidence type="ECO:0000313" key="3">
    <source>
        <dbReference type="EMBL" id="TQK86041.1"/>
    </source>
</evidence>
<dbReference type="AlphaFoldDB" id="A0A542TGS4"/>
<dbReference type="EMBL" id="VFNX01000002">
    <property type="protein sequence ID" value="TQK86041.1"/>
    <property type="molecule type" value="Genomic_DNA"/>
</dbReference>
<organism evidence="3 4">
    <name type="scientific">Streptomyces puniciscabiei</name>
    <dbReference type="NCBI Taxonomy" id="164348"/>
    <lineage>
        <taxon>Bacteria</taxon>
        <taxon>Bacillati</taxon>
        <taxon>Actinomycetota</taxon>
        <taxon>Actinomycetes</taxon>
        <taxon>Kitasatosporales</taxon>
        <taxon>Streptomycetaceae</taxon>
        <taxon>Streptomyces</taxon>
    </lineage>
</organism>
<accession>A0A542TGS4</accession>
<evidence type="ECO:0000256" key="1">
    <source>
        <dbReference type="SAM" id="MobiDB-lite"/>
    </source>
</evidence>
<keyword evidence="2" id="KW-0812">Transmembrane</keyword>
<keyword evidence="4" id="KW-1185">Reference proteome</keyword>
<keyword evidence="2" id="KW-0472">Membrane</keyword>
<keyword evidence="2" id="KW-1133">Transmembrane helix</keyword>
<reference evidence="3 4" key="1">
    <citation type="submission" date="2019-06" db="EMBL/GenBank/DDBJ databases">
        <title>Sequencing the genomes of 1000 actinobacteria strains.</title>
        <authorList>
            <person name="Klenk H.-P."/>
        </authorList>
    </citation>
    <scope>NUCLEOTIDE SEQUENCE [LARGE SCALE GENOMIC DNA]</scope>
    <source>
        <strain evidence="3 4">DSM 41929</strain>
    </source>
</reference>
<evidence type="ECO:0000256" key="2">
    <source>
        <dbReference type="SAM" id="Phobius"/>
    </source>
</evidence>
<feature type="transmembrane region" description="Helical" evidence="2">
    <location>
        <begin position="12"/>
        <end position="28"/>
    </location>
</feature>
<feature type="region of interest" description="Disordered" evidence="1">
    <location>
        <begin position="62"/>
        <end position="107"/>
    </location>
</feature>